<dbReference type="RefSeq" id="WP_124086586.1">
    <property type="nucleotide sequence ID" value="NZ_UXAW01000067.1"/>
</dbReference>
<accession>A0A3P5WYF7</accession>
<reference evidence="1 2" key="1">
    <citation type="submission" date="2018-11" db="EMBL/GenBank/DDBJ databases">
        <authorList>
            <person name="Criscuolo A."/>
        </authorList>
    </citation>
    <scope>NUCLEOTIDE SEQUENCE [LARGE SCALE GENOMIC DNA]</scope>
    <source>
        <strain evidence="1">ACIP111625</strain>
    </source>
</reference>
<gene>
    <name evidence="1" type="ORF">XINFAN_02029</name>
</gene>
<evidence type="ECO:0000313" key="1">
    <source>
        <dbReference type="EMBL" id="VDC28254.1"/>
    </source>
</evidence>
<dbReference type="EMBL" id="UXAW01000067">
    <property type="protein sequence ID" value="VDC28254.1"/>
    <property type="molecule type" value="Genomic_DNA"/>
</dbReference>
<dbReference type="AlphaFoldDB" id="A0A3P5WYF7"/>
<proteinExistence type="predicted"/>
<organism evidence="1 2">
    <name type="scientific">Pseudogemmobacter humi</name>
    <dbReference type="NCBI Taxonomy" id="2483812"/>
    <lineage>
        <taxon>Bacteria</taxon>
        <taxon>Pseudomonadati</taxon>
        <taxon>Pseudomonadota</taxon>
        <taxon>Alphaproteobacteria</taxon>
        <taxon>Rhodobacterales</taxon>
        <taxon>Paracoccaceae</taxon>
        <taxon>Pseudogemmobacter</taxon>
    </lineage>
</organism>
<dbReference type="Proteomes" id="UP000277498">
    <property type="component" value="Unassembled WGS sequence"/>
</dbReference>
<name>A0A3P5WYF7_9RHOB</name>
<evidence type="ECO:0000313" key="2">
    <source>
        <dbReference type="Proteomes" id="UP000277498"/>
    </source>
</evidence>
<evidence type="ECO:0008006" key="3">
    <source>
        <dbReference type="Google" id="ProtNLM"/>
    </source>
</evidence>
<protein>
    <recommendedName>
        <fullName evidence="3">DUF2303 family protein</fullName>
    </recommendedName>
</protein>
<dbReference type="InterPro" id="IPR019276">
    <property type="entry name" value="DUF2303"/>
</dbReference>
<sequence length="292" mass="33477">MAPENPTAEPLAELTIQTGFDIRNPGETLETILRGARLADPILEGPDGRKYATLPKEFTLRELEDDARLDPFPRQRVTVDDRASLSAYANRYSDSRSIIIADYDALTISARLDWHHHNQDSDQALRTGPNEHSATLKLRPSEEFMRWDAFVQKGFHDQETFARFLEENSCDVHLPDPATLIEISRDFEATVGQTYKSSTRLDNGDRKIFFESDSRATHDVIVPQKITLRIPFYNGEQPSDIEARFRWRAASGAVQFRLEWHRVEYHRRAHFTEIAYTASEETGLPVFIGREG</sequence>
<keyword evidence="2" id="KW-1185">Reference proteome</keyword>
<dbReference type="OrthoDB" id="7822597at2"/>
<dbReference type="Pfam" id="PF10065">
    <property type="entry name" value="DUF2303"/>
    <property type="match status" value="1"/>
</dbReference>